<dbReference type="PROSITE" id="PS51257">
    <property type="entry name" value="PROKAR_LIPOPROTEIN"/>
    <property type="match status" value="1"/>
</dbReference>
<protein>
    <recommendedName>
        <fullName evidence="3">Lipoprotein</fullName>
    </recommendedName>
</protein>
<gene>
    <name evidence="1" type="ORF">H4W81_002197</name>
</gene>
<dbReference type="Proteomes" id="UP000661607">
    <property type="component" value="Unassembled WGS sequence"/>
</dbReference>
<evidence type="ECO:0000313" key="1">
    <source>
        <dbReference type="EMBL" id="MBE1559418.1"/>
    </source>
</evidence>
<reference evidence="1 2" key="1">
    <citation type="submission" date="2020-10" db="EMBL/GenBank/DDBJ databases">
        <title>Sequencing the genomes of 1000 actinobacteria strains.</title>
        <authorList>
            <person name="Klenk H.-P."/>
        </authorList>
    </citation>
    <scope>NUCLEOTIDE SEQUENCE [LARGE SCALE GENOMIC DNA]</scope>
    <source>
        <strain evidence="1 2">DSM 43748</strain>
    </source>
</reference>
<organism evidence="1 2">
    <name type="scientific">Nonomuraea africana</name>
    <dbReference type="NCBI Taxonomy" id="46171"/>
    <lineage>
        <taxon>Bacteria</taxon>
        <taxon>Bacillati</taxon>
        <taxon>Actinomycetota</taxon>
        <taxon>Actinomycetes</taxon>
        <taxon>Streptosporangiales</taxon>
        <taxon>Streptosporangiaceae</taxon>
        <taxon>Nonomuraea</taxon>
    </lineage>
</organism>
<keyword evidence="2" id="KW-1185">Reference proteome</keyword>
<name>A0ABR9KBM6_9ACTN</name>
<proteinExistence type="predicted"/>
<evidence type="ECO:0008006" key="3">
    <source>
        <dbReference type="Google" id="ProtNLM"/>
    </source>
</evidence>
<dbReference type="EMBL" id="JADBEF010000001">
    <property type="protein sequence ID" value="MBE1559418.1"/>
    <property type="molecule type" value="Genomic_DNA"/>
</dbReference>
<evidence type="ECO:0000313" key="2">
    <source>
        <dbReference type="Proteomes" id="UP000661607"/>
    </source>
</evidence>
<dbReference type="RefSeq" id="WP_192774700.1">
    <property type="nucleotide sequence ID" value="NZ_BAAASY010000001.1"/>
</dbReference>
<comment type="caution">
    <text evidence="1">The sequence shown here is derived from an EMBL/GenBank/DDBJ whole genome shotgun (WGS) entry which is preliminary data.</text>
</comment>
<accession>A0ABR9KBM6</accession>
<sequence length="153" mass="17120">MTRTIVLLILILTGCAEKPTVNEQQATTRVEQLIRDTVRVIEPRPRLDAFLPSLNRRYCVDPADGGSEERVVVNRRYYLRGIPKDRFVEVAHQVKAHWQKEGHVITGVNGLQAGEPDISGRSRPDDFILSLSWTQGDVLGIGVTSTCVWPDAT</sequence>